<evidence type="ECO:0000313" key="4">
    <source>
        <dbReference type="Proteomes" id="UP000177811"/>
    </source>
</evidence>
<dbReference type="AlphaFoldDB" id="A0A1G2KXZ3"/>
<dbReference type="Proteomes" id="UP000177811">
    <property type="component" value="Unassembled WGS sequence"/>
</dbReference>
<sequence length="268" mass="29134">MNSIFRRFIPLIVVLSFMFALAACEGQTPIAPASQSSQAQTPSVSVDIGRTDVVKAWPTPAPAEQKIEIAANLLAKNYYFVLDGSGSMDRKACGSNEDKIVVARRALKELMIVVPADANVGFAAFDSRLGTSERVPIGVGHQNREVVRRAIDDTIADGGTPLYNAVVLGYKKLEEQGRRQLGYGEYHLVIVTDGEANQGQDPTKAVNYILANSPVAIHTVGFCIGSDHSLNQKGRVEYKEASNYRSLKQGLEQVLAESPVFDATFFQK</sequence>
<gene>
    <name evidence="3" type="ORF">A3C16_01505</name>
</gene>
<name>A0A1G2KXZ3_9BACT</name>
<evidence type="ECO:0000259" key="2">
    <source>
        <dbReference type="PROSITE" id="PS50234"/>
    </source>
</evidence>
<evidence type="ECO:0000256" key="1">
    <source>
        <dbReference type="SAM" id="SignalP"/>
    </source>
</evidence>
<feature type="chain" id="PRO_5009583490" description="VWFA domain-containing protein" evidence="1">
    <location>
        <begin position="23"/>
        <end position="268"/>
    </location>
</feature>
<dbReference type="PROSITE" id="PS51257">
    <property type="entry name" value="PROKAR_LIPOPROTEIN"/>
    <property type="match status" value="1"/>
</dbReference>
<dbReference type="SMART" id="SM00327">
    <property type="entry name" value="VWA"/>
    <property type="match status" value="1"/>
</dbReference>
<dbReference type="PROSITE" id="PS50234">
    <property type="entry name" value="VWFA"/>
    <property type="match status" value="1"/>
</dbReference>
<evidence type="ECO:0000313" key="3">
    <source>
        <dbReference type="EMBL" id="OHA03331.1"/>
    </source>
</evidence>
<dbReference type="Gene3D" id="3.40.50.410">
    <property type="entry name" value="von Willebrand factor, type A domain"/>
    <property type="match status" value="1"/>
</dbReference>
<reference evidence="3 4" key="1">
    <citation type="journal article" date="2016" name="Nat. Commun.">
        <title>Thousands of microbial genomes shed light on interconnected biogeochemical processes in an aquifer system.</title>
        <authorList>
            <person name="Anantharaman K."/>
            <person name="Brown C.T."/>
            <person name="Hug L.A."/>
            <person name="Sharon I."/>
            <person name="Castelle C.J."/>
            <person name="Probst A.J."/>
            <person name="Thomas B.C."/>
            <person name="Singh A."/>
            <person name="Wilkins M.J."/>
            <person name="Karaoz U."/>
            <person name="Brodie E.L."/>
            <person name="Williams K.H."/>
            <person name="Hubbard S.S."/>
            <person name="Banfield J.F."/>
        </authorList>
    </citation>
    <scope>NUCLEOTIDE SEQUENCE [LARGE SCALE GENOMIC DNA]</scope>
</reference>
<dbReference type="SUPFAM" id="SSF53300">
    <property type="entry name" value="vWA-like"/>
    <property type="match status" value="1"/>
</dbReference>
<dbReference type="InterPro" id="IPR002035">
    <property type="entry name" value="VWF_A"/>
</dbReference>
<comment type="caution">
    <text evidence="3">The sequence shown here is derived from an EMBL/GenBank/DDBJ whole genome shotgun (WGS) entry which is preliminary data.</text>
</comment>
<protein>
    <recommendedName>
        <fullName evidence="2">VWFA domain-containing protein</fullName>
    </recommendedName>
</protein>
<dbReference type="EMBL" id="MHQL01000017">
    <property type="protein sequence ID" value="OHA03331.1"/>
    <property type="molecule type" value="Genomic_DNA"/>
</dbReference>
<dbReference type="CDD" id="cd00198">
    <property type="entry name" value="vWFA"/>
    <property type="match status" value="1"/>
</dbReference>
<feature type="signal peptide" evidence="1">
    <location>
        <begin position="1"/>
        <end position="22"/>
    </location>
</feature>
<dbReference type="InterPro" id="IPR036465">
    <property type="entry name" value="vWFA_dom_sf"/>
</dbReference>
<keyword evidence="1" id="KW-0732">Signal</keyword>
<accession>A0A1G2KXZ3</accession>
<feature type="domain" description="VWFA" evidence="2">
    <location>
        <begin position="77"/>
        <end position="222"/>
    </location>
</feature>
<organism evidence="3 4">
    <name type="scientific">Candidatus Sungbacteria bacterium RIFCSPHIGHO2_02_FULL_51_29</name>
    <dbReference type="NCBI Taxonomy" id="1802273"/>
    <lineage>
        <taxon>Bacteria</taxon>
        <taxon>Candidatus Sungiibacteriota</taxon>
    </lineage>
</organism>
<proteinExistence type="predicted"/>
<dbReference type="Pfam" id="PF00092">
    <property type="entry name" value="VWA"/>
    <property type="match status" value="1"/>
</dbReference>